<name>A0A1H8TQF0_9HYPH</name>
<sequence>MTSSPHQAAPSSPEEGERSYPLPPLPPGYFYADAPSYQLPLRDSMYVVEMADPVDRYHYSVKSILCAEKTAFQSVVIADTYNHGVALYLDGVIQSAAHDEDLYHEMLVQPAMLLHEKPTDVLIIGGGEGATLREVLAHRTVRKAVMVDIDQQAVELCRRHLAEWHCGAFEDPRAEIHFQDGREFIESDDRQYDVVIVDVVDMLDNGPAQRLYTRQFYELTKQRLRPGGILAIQGLEFSINHWKDHIALRRTLQTVFANVGSYHLNVPSFLCSWGFLIASDRSDALELISPLDIEGRISAKLDPDWLDHLTGELLHSSFCNCKELKLYLSLPGPIVDDDDRYVRFPDINEVDPTWERLRLVRDDG</sequence>
<reference evidence="11" key="3">
    <citation type="submission" date="2016-10" db="EMBL/GenBank/DDBJ databases">
        <authorList>
            <person name="de Groot N.N."/>
        </authorList>
    </citation>
    <scope>NUCLEOTIDE SEQUENCE [LARGE SCALE GENOMIC DNA]</scope>
    <source>
        <strain evidence="11">CCBAU85039</strain>
    </source>
</reference>
<feature type="binding site" evidence="7">
    <location>
        <position position="148"/>
    </location>
    <ligand>
        <name>S-methyl-5'-thioadenosine</name>
        <dbReference type="ChEBI" id="CHEBI:17509"/>
    </ligand>
</feature>
<evidence type="ECO:0000256" key="1">
    <source>
        <dbReference type="ARBA" id="ARBA00007867"/>
    </source>
</evidence>
<evidence type="ECO:0000256" key="7">
    <source>
        <dbReference type="HAMAP-Rule" id="MF_00198"/>
    </source>
</evidence>
<dbReference type="PANTHER" id="PTHR43317:SF11">
    <property type="entry name" value="POLYAMINE AMINOPROPYLTRANSFERASE 2"/>
    <property type="match status" value="1"/>
</dbReference>
<dbReference type="InterPro" id="IPR037163">
    <property type="entry name" value="Spermidine_synt_N_sf"/>
</dbReference>
<keyword evidence="5 7" id="KW-0620">Polyamine biosynthesis</keyword>
<dbReference type="CDD" id="cd02440">
    <property type="entry name" value="AdoMet_MTases"/>
    <property type="match status" value="1"/>
</dbReference>
<dbReference type="PROSITE" id="PS51006">
    <property type="entry name" value="PABS_2"/>
    <property type="match status" value="1"/>
</dbReference>
<feature type="binding site" evidence="7">
    <location>
        <begin position="180"/>
        <end position="181"/>
    </location>
    <ligand>
        <name>S-methyl-5'-thioadenosine</name>
        <dbReference type="ChEBI" id="CHEBI:17509"/>
    </ligand>
</feature>
<evidence type="ECO:0000256" key="3">
    <source>
        <dbReference type="ARBA" id="ARBA00022679"/>
    </source>
</evidence>
<evidence type="ECO:0000256" key="2">
    <source>
        <dbReference type="ARBA" id="ARBA00022490"/>
    </source>
</evidence>
<dbReference type="AlphaFoldDB" id="A0A1H8TQF0"/>
<dbReference type="InterPro" id="IPR030373">
    <property type="entry name" value="PABS_CS"/>
</dbReference>
<evidence type="ECO:0000256" key="6">
    <source>
        <dbReference type="ARBA" id="ARBA00048874"/>
    </source>
</evidence>
<comment type="function">
    <text evidence="7">Catalyzes the irreversible transfer of a propylamine group from the amino donor S-adenosylmethioninamine (decarboxy-AdoMet) to putrescine (1,4-diaminobutane) to yield spermidine.</text>
</comment>
<dbReference type="Gene3D" id="2.30.140.10">
    <property type="entry name" value="Spermidine synthase, tetramerisation domain"/>
    <property type="match status" value="1"/>
</dbReference>
<dbReference type="Proteomes" id="UP000198939">
    <property type="component" value="Unassembled WGS sequence"/>
</dbReference>
<dbReference type="GO" id="GO:0010487">
    <property type="term" value="F:thermospermine synthase activity"/>
    <property type="evidence" value="ECO:0007669"/>
    <property type="project" value="UniProtKB-EC"/>
</dbReference>
<evidence type="ECO:0000313" key="11">
    <source>
        <dbReference type="EMBL" id="SEI16013.1"/>
    </source>
</evidence>
<accession>A0A1H8TQF0</accession>
<evidence type="ECO:0000313" key="13">
    <source>
        <dbReference type="Proteomes" id="UP000183063"/>
    </source>
</evidence>
<dbReference type="OrthoDB" id="9793120at2"/>
<dbReference type="InterPro" id="IPR030374">
    <property type="entry name" value="PABS"/>
</dbReference>
<dbReference type="Pfam" id="PF17284">
    <property type="entry name" value="Spermine_synt_N"/>
    <property type="match status" value="1"/>
</dbReference>
<feature type="active site" description="Proton acceptor" evidence="7 8">
    <location>
        <position position="198"/>
    </location>
</feature>
<evidence type="ECO:0000256" key="8">
    <source>
        <dbReference type="PROSITE-ProRule" id="PRU00354"/>
    </source>
</evidence>
<dbReference type="STRING" id="501024.RTCCBAU85039_5365"/>
<dbReference type="SUPFAM" id="SSF53335">
    <property type="entry name" value="S-adenosyl-L-methionine-dependent methyltransferases"/>
    <property type="match status" value="1"/>
</dbReference>
<feature type="binding site" evidence="7">
    <location>
        <position position="73"/>
    </location>
    <ligand>
        <name>S-methyl-5'-thioadenosine</name>
        <dbReference type="ChEBI" id="CHEBI:17509"/>
    </ligand>
</feature>
<feature type="binding site" evidence="7">
    <location>
        <position position="104"/>
    </location>
    <ligand>
        <name>spermidine</name>
        <dbReference type="ChEBI" id="CHEBI:57834"/>
    </ligand>
</feature>
<dbReference type="Pfam" id="PF01564">
    <property type="entry name" value="Spermine_synth"/>
    <property type="match status" value="1"/>
</dbReference>
<reference evidence="12 14" key="1">
    <citation type="submission" date="2016-10" db="EMBL/GenBank/DDBJ databases">
        <authorList>
            <person name="Varghese N."/>
            <person name="Submissions S."/>
        </authorList>
    </citation>
    <scope>NUCLEOTIDE SEQUENCE [LARGE SCALE GENOMIC DNA]</scope>
    <source>
        <strain evidence="12 14">CGMCC 1.7071</strain>
    </source>
</reference>
<evidence type="ECO:0000256" key="9">
    <source>
        <dbReference type="SAM" id="MobiDB-lite"/>
    </source>
</evidence>
<dbReference type="PROSITE" id="PS01330">
    <property type="entry name" value="PABS_1"/>
    <property type="match status" value="1"/>
</dbReference>
<dbReference type="EMBL" id="FNXB01000039">
    <property type="protein sequence ID" value="SEI16013.1"/>
    <property type="molecule type" value="Genomic_DNA"/>
</dbReference>
<dbReference type="InterPro" id="IPR029063">
    <property type="entry name" value="SAM-dependent_MTases_sf"/>
</dbReference>
<dbReference type="NCBIfam" id="NF037959">
    <property type="entry name" value="MFS_SpdSyn"/>
    <property type="match status" value="1"/>
</dbReference>
<keyword evidence="3 7" id="KW-0808">Transferase</keyword>
<feature type="domain" description="PABS" evidence="10">
    <location>
        <begin position="44"/>
        <end position="280"/>
    </location>
</feature>
<dbReference type="UniPathway" id="UPA00248">
    <property type="reaction ID" value="UER00314"/>
</dbReference>
<dbReference type="InterPro" id="IPR035246">
    <property type="entry name" value="Spermidine_synt_N"/>
</dbReference>
<feature type="compositionally biased region" description="Polar residues" evidence="9">
    <location>
        <begin position="1"/>
        <end position="10"/>
    </location>
</feature>
<dbReference type="FunFam" id="3.40.50.150:FF:000088">
    <property type="entry name" value="Polyamine aminopropyltransferase"/>
    <property type="match status" value="1"/>
</dbReference>
<dbReference type="EMBL" id="FOCV01000030">
    <property type="protein sequence ID" value="SEO93260.1"/>
    <property type="molecule type" value="Genomic_DNA"/>
</dbReference>
<dbReference type="HAMAP" id="MF_00198">
    <property type="entry name" value="Spermidine_synth"/>
    <property type="match status" value="1"/>
</dbReference>
<keyword evidence="2" id="KW-0963">Cytoplasm</keyword>
<comment type="subunit">
    <text evidence="7">Homodimer or homotetramer.</text>
</comment>
<comment type="catalytic activity">
    <reaction evidence="6">
        <text>S-adenosyl 3-(methylsulfanyl)propylamine + spermidine = thermospermine + S-methyl-5'-thioadenosine + H(+)</text>
        <dbReference type="Rhea" id="RHEA:30515"/>
        <dbReference type="ChEBI" id="CHEBI:15378"/>
        <dbReference type="ChEBI" id="CHEBI:17509"/>
        <dbReference type="ChEBI" id="CHEBI:57443"/>
        <dbReference type="ChEBI" id="CHEBI:57834"/>
        <dbReference type="ChEBI" id="CHEBI:59903"/>
        <dbReference type="EC" id="2.5.1.79"/>
    </reaction>
</comment>
<feature type="binding site" evidence="7">
    <location>
        <position position="128"/>
    </location>
    <ligand>
        <name>spermidine</name>
        <dbReference type="ChEBI" id="CHEBI:57834"/>
    </ligand>
</feature>
<gene>
    <name evidence="11" type="primary">speE_2</name>
    <name evidence="7" type="synonym">speE</name>
    <name evidence="11" type="ORF">RTCCBAU85039_5365</name>
    <name evidence="12" type="ORF">SAMN05216228_10307</name>
</gene>
<dbReference type="GO" id="GO:0004766">
    <property type="term" value="F:spermidine synthase activity"/>
    <property type="evidence" value="ECO:0007669"/>
    <property type="project" value="UniProtKB-UniRule"/>
</dbReference>
<dbReference type="PANTHER" id="PTHR43317">
    <property type="entry name" value="THERMOSPERMINE SYNTHASE ACAULIS5"/>
    <property type="match status" value="1"/>
</dbReference>
<dbReference type="InterPro" id="IPR001045">
    <property type="entry name" value="Spermi_synthase"/>
</dbReference>
<evidence type="ECO:0000313" key="12">
    <source>
        <dbReference type="EMBL" id="SEO93260.1"/>
    </source>
</evidence>
<organism evidence="11 13">
    <name type="scientific">Rhizobium tibeticum</name>
    <dbReference type="NCBI Taxonomy" id="501024"/>
    <lineage>
        <taxon>Bacteria</taxon>
        <taxon>Pseudomonadati</taxon>
        <taxon>Pseudomonadota</taxon>
        <taxon>Alphaproteobacteria</taxon>
        <taxon>Hyphomicrobiales</taxon>
        <taxon>Rhizobiaceae</taxon>
        <taxon>Rhizobium/Agrobacterium group</taxon>
        <taxon>Rhizobium</taxon>
    </lineage>
</organism>
<dbReference type="Proteomes" id="UP000183063">
    <property type="component" value="Unassembled WGS sequence"/>
</dbReference>
<keyword evidence="14" id="KW-1185">Reference proteome</keyword>
<comment type="catalytic activity">
    <reaction evidence="7">
        <text>S-adenosyl 3-(methylsulfanyl)propylamine + putrescine = S-methyl-5'-thioadenosine + spermidine + H(+)</text>
        <dbReference type="Rhea" id="RHEA:12721"/>
        <dbReference type="ChEBI" id="CHEBI:15378"/>
        <dbReference type="ChEBI" id="CHEBI:17509"/>
        <dbReference type="ChEBI" id="CHEBI:57443"/>
        <dbReference type="ChEBI" id="CHEBI:57834"/>
        <dbReference type="ChEBI" id="CHEBI:326268"/>
        <dbReference type="EC" id="2.5.1.16"/>
    </reaction>
</comment>
<feature type="region of interest" description="Disordered" evidence="9">
    <location>
        <begin position="1"/>
        <end position="20"/>
    </location>
</feature>
<dbReference type="Gene3D" id="3.40.50.150">
    <property type="entry name" value="Vaccinia Virus protein VP39"/>
    <property type="match status" value="1"/>
</dbReference>
<evidence type="ECO:0000259" key="10">
    <source>
        <dbReference type="PROSITE" id="PS51006"/>
    </source>
</evidence>
<comment type="similarity">
    <text evidence="1 7">Belongs to the spermidine/spermine synthase family.</text>
</comment>
<feature type="binding site" evidence="7">
    <location>
        <position position="207"/>
    </location>
    <ligand>
        <name>S-methyl-5'-thioadenosine</name>
        <dbReference type="ChEBI" id="CHEBI:17509"/>
    </ligand>
</feature>
<evidence type="ECO:0000256" key="5">
    <source>
        <dbReference type="ARBA" id="ARBA00023115"/>
    </source>
</evidence>
<reference evidence="13" key="2">
    <citation type="submission" date="2016-10" db="EMBL/GenBank/DDBJ databases">
        <authorList>
            <person name="Wibberg D."/>
        </authorList>
    </citation>
    <scope>NUCLEOTIDE SEQUENCE [LARGE SCALE GENOMIC DNA]</scope>
</reference>
<comment type="caution">
    <text evidence="7">Lacks conserved residue(s) required for the propagation of feature annotation.</text>
</comment>
<keyword evidence="4 7" id="KW-0745">Spermidine biosynthesis</keyword>
<evidence type="ECO:0000313" key="14">
    <source>
        <dbReference type="Proteomes" id="UP000198939"/>
    </source>
</evidence>
<dbReference type="GO" id="GO:0008295">
    <property type="term" value="P:spermidine biosynthetic process"/>
    <property type="evidence" value="ECO:0007669"/>
    <property type="project" value="UniProtKB-UniRule"/>
</dbReference>
<dbReference type="EC" id="2.5.1.16" evidence="7"/>
<protein>
    <recommendedName>
        <fullName evidence="7">Polyamine aminopropyltransferase</fullName>
    </recommendedName>
    <alternativeName>
        <fullName evidence="7">Putrescine aminopropyltransferase</fullName>
        <shortName evidence="7">PAPT</shortName>
    </alternativeName>
    <alternativeName>
        <fullName evidence="7">Spermidine synthase</fullName>
        <shortName evidence="7">SPDS</shortName>
        <shortName evidence="7">SPDSY</shortName>
        <ecNumber evidence="7">2.5.1.16</ecNumber>
    </alternativeName>
</protein>
<evidence type="ECO:0000256" key="4">
    <source>
        <dbReference type="ARBA" id="ARBA00023066"/>
    </source>
</evidence>
<comment type="pathway">
    <text evidence="7">Amine and polyamine biosynthesis; spermidine biosynthesis; spermidine from putrescine: step 1/1.</text>
</comment>
<proteinExistence type="inferred from homology"/>